<protein>
    <submittedName>
        <fullName evidence="2">Uncharacterized protein</fullName>
    </submittedName>
</protein>
<sequence>MAKRFRIKDKVYTFATASDVTLRDLLLVEKETEELGHKIHMGEITRIADEFQALKPGEAKYHPEAGWMLAVTVWMAMVRDRRERGDLSQVPFAAAIDFTLSDFHEVPDVSDHKTKGGSKPGPTKPARAASAQAESKPEGEQPKG</sequence>
<comment type="caution">
    <text evidence="2">The sequence shown here is derived from an EMBL/GenBank/DDBJ whole genome shotgun (WGS) entry which is preliminary data.</text>
</comment>
<name>A0A4R1BY69_9ACTN</name>
<evidence type="ECO:0000256" key="1">
    <source>
        <dbReference type="SAM" id="MobiDB-lite"/>
    </source>
</evidence>
<dbReference type="EMBL" id="SJZJ01000019">
    <property type="protein sequence ID" value="TCJ23019.1"/>
    <property type="molecule type" value="Genomic_DNA"/>
</dbReference>
<gene>
    <name evidence="2" type="ORF">EPD65_11700</name>
</gene>
<feature type="region of interest" description="Disordered" evidence="1">
    <location>
        <begin position="107"/>
        <end position="144"/>
    </location>
</feature>
<proteinExistence type="predicted"/>
<keyword evidence="3" id="KW-1185">Reference proteome</keyword>
<feature type="compositionally biased region" description="Basic and acidic residues" evidence="1">
    <location>
        <begin position="135"/>
        <end position="144"/>
    </location>
</feature>
<reference evidence="2 3" key="1">
    <citation type="submission" date="2019-03" db="EMBL/GenBank/DDBJ databases">
        <authorList>
            <person name="Kim M.K.M."/>
        </authorList>
    </citation>
    <scope>NUCLEOTIDE SEQUENCE [LARGE SCALE GENOMIC DNA]</scope>
    <source>
        <strain evidence="2 3">18JY15-6</strain>
    </source>
</reference>
<dbReference type="RefSeq" id="WP_131584329.1">
    <property type="nucleotide sequence ID" value="NZ_SJZJ01000019.1"/>
</dbReference>
<evidence type="ECO:0000313" key="2">
    <source>
        <dbReference type="EMBL" id="TCJ23019.1"/>
    </source>
</evidence>
<organism evidence="2 3">
    <name type="scientific">Nocardioides jejuensis</name>
    <dbReference type="NCBI Taxonomy" id="2502782"/>
    <lineage>
        <taxon>Bacteria</taxon>
        <taxon>Bacillati</taxon>
        <taxon>Actinomycetota</taxon>
        <taxon>Actinomycetes</taxon>
        <taxon>Propionibacteriales</taxon>
        <taxon>Nocardioidaceae</taxon>
        <taxon>Nocardioides</taxon>
    </lineage>
</organism>
<dbReference type="AlphaFoldDB" id="A0A4R1BY69"/>
<accession>A0A4R1BY69</accession>
<evidence type="ECO:0000313" key="3">
    <source>
        <dbReference type="Proteomes" id="UP000295453"/>
    </source>
</evidence>
<dbReference type="Proteomes" id="UP000295453">
    <property type="component" value="Unassembled WGS sequence"/>
</dbReference>